<reference evidence="3 4" key="2">
    <citation type="submission" date="2018-11" db="EMBL/GenBank/DDBJ databases">
        <authorList>
            <consortium name="Pathogen Informatics"/>
        </authorList>
    </citation>
    <scope>NUCLEOTIDE SEQUENCE [LARGE SCALE GENOMIC DNA]</scope>
</reference>
<feature type="region of interest" description="Disordered" evidence="1">
    <location>
        <begin position="139"/>
        <end position="180"/>
    </location>
</feature>
<dbReference type="InterPro" id="IPR012338">
    <property type="entry name" value="Beta-lactam/transpept-like"/>
</dbReference>
<dbReference type="WBParaSite" id="GPUH_0000245401-mRNA-1">
    <property type="protein sequence ID" value="GPUH_0000245401-mRNA-1"/>
    <property type="gene ID" value="GPUH_0000245401"/>
</dbReference>
<evidence type="ECO:0000256" key="1">
    <source>
        <dbReference type="SAM" id="MobiDB-lite"/>
    </source>
</evidence>
<dbReference type="InterPro" id="IPR052907">
    <property type="entry name" value="Beta-lactamase/esterase"/>
</dbReference>
<dbReference type="InterPro" id="IPR001466">
    <property type="entry name" value="Beta-lactam-related"/>
</dbReference>
<protein>
    <submittedName>
        <fullName evidence="5">Beta-lactamase domain-containing protein</fullName>
    </submittedName>
</protein>
<dbReference type="PANTHER" id="PTHR43319:SF3">
    <property type="entry name" value="BETA-LACTAMASE-RELATED DOMAIN-CONTAINING PROTEIN"/>
    <property type="match status" value="1"/>
</dbReference>
<reference evidence="5" key="1">
    <citation type="submission" date="2016-06" db="UniProtKB">
        <authorList>
            <consortium name="WormBaseParasite"/>
        </authorList>
    </citation>
    <scope>IDENTIFICATION</scope>
</reference>
<keyword evidence="4" id="KW-1185">Reference proteome</keyword>
<sequence>QDVQAYNNPEIRGLEIPAATGVATARALAKLHSLMVERKLVKESTLIKLSTPATVNQLDLLLAVPVSTGKGFFYTKNPQDQWLVGHPGRGGQNVKMDITNRVAIAYLCNGIKAGFGEYTAAYKHLQDALYRCLEDNKLLYEPPPPPPEQQNLDEISVEKPDTPEENDSSPTADEASQQKS</sequence>
<dbReference type="AlphaFoldDB" id="A0A183D158"/>
<feature type="domain" description="Beta-lactamase-related" evidence="2">
    <location>
        <begin position="10"/>
        <end position="120"/>
    </location>
</feature>
<proteinExistence type="predicted"/>
<gene>
    <name evidence="3" type="ORF">GPUH_LOCUS2449</name>
</gene>
<dbReference type="SUPFAM" id="SSF56601">
    <property type="entry name" value="beta-lactamase/transpeptidase-like"/>
    <property type="match status" value="1"/>
</dbReference>
<dbReference type="PANTHER" id="PTHR43319">
    <property type="entry name" value="BETA-LACTAMASE-RELATED"/>
    <property type="match status" value="1"/>
</dbReference>
<feature type="compositionally biased region" description="Polar residues" evidence="1">
    <location>
        <begin position="168"/>
        <end position="180"/>
    </location>
</feature>
<evidence type="ECO:0000313" key="5">
    <source>
        <dbReference type="WBParaSite" id="GPUH_0000245401-mRNA-1"/>
    </source>
</evidence>
<dbReference type="Pfam" id="PF00144">
    <property type="entry name" value="Beta-lactamase"/>
    <property type="match status" value="1"/>
</dbReference>
<name>A0A183D158_9BILA</name>
<organism evidence="5">
    <name type="scientific">Gongylonema pulchrum</name>
    <dbReference type="NCBI Taxonomy" id="637853"/>
    <lineage>
        <taxon>Eukaryota</taxon>
        <taxon>Metazoa</taxon>
        <taxon>Ecdysozoa</taxon>
        <taxon>Nematoda</taxon>
        <taxon>Chromadorea</taxon>
        <taxon>Rhabditida</taxon>
        <taxon>Spirurina</taxon>
        <taxon>Spiruromorpha</taxon>
        <taxon>Spiruroidea</taxon>
        <taxon>Gongylonematidae</taxon>
        <taxon>Gongylonema</taxon>
    </lineage>
</organism>
<evidence type="ECO:0000313" key="3">
    <source>
        <dbReference type="EMBL" id="VDK34320.1"/>
    </source>
</evidence>
<dbReference type="Gene3D" id="3.40.710.10">
    <property type="entry name" value="DD-peptidase/beta-lactamase superfamily"/>
    <property type="match status" value="1"/>
</dbReference>
<dbReference type="EMBL" id="UYRT01003692">
    <property type="protein sequence ID" value="VDK34320.1"/>
    <property type="molecule type" value="Genomic_DNA"/>
</dbReference>
<evidence type="ECO:0000313" key="4">
    <source>
        <dbReference type="Proteomes" id="UP000271098"/>
    </source>
</evidence>
<accession>A0A183D158</accession>
<dbReference type="OrthoDB" id="5838698at2759"/>
<dbReference type="Proteomes" id="UP000271098">
    <property type="component" value="Unassembled WGS sequence"/>
</dbReference>
<evidence type="ECO:0000259" key="2">
    <source>
        <dbReference type="Pfam" id="PF00144"/>
    </source>
</evidence>